<feature type="transmembrane region" description="Helical" evidence="5">
    <location>
        <begin position="173"/>
        <end position="196"/>
    </location>
</feature>
<organism evidence="7 8">
    <name type="scientific">Corynebacterium hylobatis</name>
    <dbReference type="NCBI Taxonomy" id="1859290"/>
    <lineage>
        <taxon>Bacteria</taxon>
        <taxon>Bacillati</taxon>
        <taxon>Actinomycetota</taxon>
        <taxon>Actinomycetes</taxon>
        <taxon>Mycobacteriales</taxon>
        <taxon>Corynebacteriaceae</taxon>
        <taxon>Corynebacterium</taxon>
    </lineage>
</organism>
<proteinExistence type="predicted"/>
<dbReference type="PANTHER" id="PTHR11662:SF399">
    <property type="entry name" value="FI19708P1-RELATED"/>
    <property type="match status" value="1"/>
</dbReference>
<dbReference type="InterPro" id="IPR020846">
    <property type="entry name" value="MFS_dom"/>
</dbReference>
<reference evidence="7 8" key="1">
    <citation type="submission" date="2018-12" db="EMBL/GenBank/DDBJ databases">
        <title>YIM 101343 draft genome.</title>
        <authorList>
            <person name="Chen X."/>
        </authorList>
    </citation>
    <scope>NUCLEOTIDE SEQUENCE [LARGE SCALE GENOMIC DNA]</scope>
    <source>
        <strain evidence="7 8">YIM 101343</strain>
    </source>
</reference>
<comment type="caution">
    <text evidence="7">The sequence shown here is derived from an EMBL/GenBank/DDBJ whole genome shotgun (WGS) entry which is preliminary data.</text>
</comment>
<keyword evidence="2 5" id="KW-0812">Transmembrane</keyword>
<dbReference type="OrthoDB" id="4332123at2"/>
<feature type="transmembrane region" description="Helical" evidence="5">
    <location>
        <begin position="365"/>
        <end position="387"/>
    </location>
</feature>
<feature type="transmembrane region" description="Helical" evidence="5">
    <location>
        <begin position="57"/>
        <end position="75"/>
    </location>
</feature>
<evidence type="ECO:0000256" key="5">
    <source>
        <dbReference type="SAM" id="Phobius"/>
    </source>
</evidence>
<comment type="subcellular location">
    <subcellularLocation>
        <location evidence="1">Cell membrane</location>
        <topology evidence="1">Multi-pass membrane protein</topology>
    </subcellularLocation>
</comment>
<dbReference type="EMBL" id="RXHJ01000009">
    <property type="protein sequence ID" value="RSZ62864.1"/>
    <property type="molecule type" value="Genomic_DNA"/>
</dbReference>
<evidence type="ECO:0000256" key="2">
    <source>
        <dbReference type="ARBA" id="ARBA00022692"/>
    </source>
</evidence>
<protein>
    <submittedName>
        <fullName evidence="7">MFS transporter</fullName>
    </submittedName>
</protein>
<feature type="transmembrane region" description="Helical" evidence="5">
    <location>
        <begin position="306"/>
        <end position="325"/>
    </location>
</feature>
<dbReference type="CDD" id="cd06174">
    <property type="entry name" value="MFS"/>
    <property type="match status" value="1"/>
</dbReference>
<evidence type="ECO:0000313" key="8">
    <source>
        <dbReference type="Proteomes" id="UP000274907"/>
    </source>
</evidence>
<feature type="transmembrane region" description="Helical" evidence="5">
    <location>
        <begin position="407"/>
        <end position="430"/>
    </location>
</feature>
<name>A0A430HXS6_9CORY</name>
<dbReference type="InterPro" id="IPR050382">
    <property type="entry name" value="MFS_Na/Anion_cotransporter"/>
</dbReference>
<feature type="transmembrane region" description="Helical" evidence="5">
    <location>
        <begin position="274"/>
        <end position="294"/>
    </location>
</feature>
<feature type="domain" description="Major facilitator superfamily (MFS) profile" evidence="6">
    <location>
        <begin position="21"/>
        <end position="434"/>
    </location>
</feature>
<evidence type="ECO:0000256" key="1">
    <source>
        <dbReference type="ARBA" id="ARBA00004651"/>
    </source>
</evidence>
<feature type="transmembrane region" description="Helical" evidence="5">
    <location>
        <begin position="331"/>
        <end position="353"/>
    </location>
</feature>
<dbReference type="Gene3D" id="1.20.1250.20">
    <property type="entry name" value="MFS general substrate transporter like domains"/>
    <property type="match status" value="2"/>
</dbReference>
<dbReference type="GO" id="GO:0022857">
    <property type="term" value="F:transmembrane transporter activity"/>
    <property type="evidence" value="ECO:0007669"/>
    <property type="project" value="InterPro"/>
</dbReference>
<evidence type="ECO:0000259" key="6">
    <source>
        <dbReference type="PROSITE" id="PS50850"/>
    </source>
</evidence>
<evidence type="ECO:0000256" key="3">
    <source>
        <dbReference type="ARBA" id="ARBA00022989"/>
    </source>
</evidence>
<dbReference type="GO" id="GO:0005886">
    <property type="term" value="C:plasma membrane"/>
    <property type="evidence" value="ECO:0007669"/>
    <property type="project" value="UniProtKB-SubCell"/>
</dbReference>
<dbReference type="SUPFAM" id="SSF103473">
    <property type="entry name" value="MFS general substrate transporter"/>
    <property type="match status" value="1"/>
</dbReference>
<dbReference type="RefSeq" id="WP_126120956.1">
    <property type="nucleotide sequence ID" value="NZ_RXHJ01000009.1"/>
</dbReference>
<dbReference type="PROSITE" id="PS50850">
    <property type="entry name" value="MFS"/>
    <property type="match status" value="1"/>
</dbReference>
<evidence type="ECO:0000313" key="7">
    <source>
        <dbReference type="EMBL" id="RSZ62864.1"/>
    </source>
</evidence>
<feature type="transmembrane region" description="Helical" evidence="5">
    <location>
        <begin position="244"/>
        <end position="262"/>
    </location>
</feature>
<dbReference type="AlphaFoldDB" id="A0A430HXS6"/>
<dbReference type="Proteomes" id="UP000274907">
    <property type="component" value="Unassembled WGS sequence"/>
</dbReference>
<feature type="transmembrane region" description="Helical" evidence="5">
    <location>
        <begin position="19"/>
        <end position="37"/>
    </location>
</feature>
<accession>A0A430HXS6</accession>
<sequence>MTTSLLNPHPREKVTRKALIVWTTAVLVYVVAITGRTSFGVASVDAIDRFDVDASRIAVFTAVQLGVYAGSQIPVGMLIDRFGPRKLLMIGALVMAAGQVLLGFTESYWVALGARALIGAGDATAFLSVMRILPYWFPLKKTPLFTQLTAAFGQAGQFLSAVPFLALLQGPGWTTAFISLGAVGVLVAIAATVAVADSPESWAASKENKDPDHVPEKKQPAEKIPVGTLLLMVLRDPLCWQGFFNHYAAMILQILFTLLWSAPMITLGMGLPTSAIGVVLTINVITSIVAGPILGPISARLGKNRILASTLFAGIIGTTWIIFFLPTEPRGLTAIILVNIVMAFFTPSSNFGFDDIREDLDRRIVATATGLANMGGFFAGMIAAQVIGILLDYSSNGQAYTWLDFRFAWIAAIVAWAIGLTGLITFRTIVSRRRKARRRTGDGTVRVVDETECE</sequence>
<dbReference type="Pfam" id="PF07690">
    <property type="entry name" value="MFS_1"/>
    <property type="match status" value="1"/>
</dbReference>
<evidence type="ECO:0000256" key="4">
    <source>
        <dbReference type="ARBA" id="ARBA00023136"/>
    </source>
</evidence>
<keyword evidence="8" id="KW-1185">Reference proteome</keyword>
<dbReference type="InterPro" id="IPR036259">
    <property type="entry name" value="MFS_trans_sf"/>
</dbReference>
<gene>
    <name evidence="7" type="ORF">EAH68_08760</name>
</gene>
<dbReference type="InterPro" id="IPR011701">
    <property type="entry name" value="MFS"/>
</dbReference>
<keyword evidence="3 5" id="KW-1133">Transmembrane helix</keyword>
<dbReference type="PANTHER" id="PTHR11662">
    <property type="entry name" value="SOLUTE CARRIER FAMILY 17"/>
    <property type="match status" value="1"/>
</dbReference>
<feature type="transmembrane region" description="Helical" evidence="5">
    <location>
        <begin position="87"/>
        <end position="110"/>
    </location>
</feature>
<keyword evidence="4 5" id="KW-0472">Membrane</keyword>